<protein>
    <submittedName>
        <fullName evidence="2">Uncharacterized protein</fullName>
    </submittedName>
</protein>
<sequence length="218" mass="24147">MTKTSEPRESASRAESSRAAPQGESFGPLQRWVDDSPRLSAQRRQIAAAFGPESRSAAVAQLKPPSDPHVFTYEDAEGLVWSRDSDDRWYRPGDKQGEKIYWVEPTVIPTAPREVSGAGDGYRQIWEVGTISFIFSSGHGYRPNHHKANQPPSKDITQLGTMNEVELAILRHIHGAGGIPDEGASGTREITVSGEKVEYRFARFTADKMGIGTYYRPD</sequence>
<name>A0ABY6AWU0_9BURK</name>
<feature type="compositionally biased region" description="Basic and acidic residues" evidence="1">
    <location>
        <begin position="1"/>
        <end position="16"/>
    </location>
</feature>
<dbReference type="Proteomes" id="UP001064933">
    <property type="component" value="Chromosome"/>
</dbReference>
<keyword evidence="3" id="KW-1185">Reference proteome</keyword>
<accession>A0ABY6AWU0</accession>
<dbReference type="RefSeq" id="WP_261756521.1">
    <property type="nucleotide sequence ID" value="NZ_CP104562.2"/>
</dbReference>
<evidence type="ECO:0000313" key="3">
    <source>
        <dbReference type="Proteomes" id="UP001064933"/>
    </source>
</evidence>
<dbReference type="EMBL" id="CP104562">
    <property type="protein sequence ID" value="UXH76783.1"/>
    <property type="molecule type" value="Genomic_DNA"/>
</dbReference>
<feature type="region of interest" description="Disordered" evidence="1">
    <location>
        <begin position="50"/>
        <end position="69"/>
    </location>
</feature>
<reference evidence="2" key="1">
    <citation type="submission" date="2022-10" db="EMBL/GenBank/DDBJ databases">
        <title>Characterization and whole genome sequencing of a new Roseateles species, isolated from fresh water.</title>
        <authorList>
            <person name="Guliayeva D.Y."/>
            <person name="Akhremchuk A.E."/>
            <person name="Sikolenko M.A."/>
            <person name="Valentovich L.N."/>
            <person name="Sidarenka A.V."/>
        </authorList>
    </citation>
    <scope>NUCLEOTIDE SEQUENCE</scope>
    <source>
        <strain evidence="2">BIM B-1768</strain>
    </source>
</reference>
<feature type="region of interest" description="Disordered" evidence="1">
    <location>
        <begin position="1"/>
        <end position="32"/>
    </location>
</feature>
<gene>
    <name evidence="2" type="ORF">N4261_17310</name>
</gene>
<evidence type="ECO:0000313" key="2">
    <source>
        <dbReference type="EMBL" id="UXH76783.1"/>
    </source>
</evidence>
<proteinExistence type="predicted"/>
<organism evidence="2 3">
    <name type="scientific">Roseateles amylovorans</name>
    <dbReference type="NCBI Taxonomy" id="2978473"/>
    <lineage>
        <taxon>Bacteria</taxon>
        <taxon>Pseudomonadati</taxon>
        <taxon>Pseudomonadota</taxon>
        <taxon>Betaproteobacteria</taxon>
        <taxon>Burkholderiales</taxon>
        <taxon>Sphaerotilaceae</taxon>
        <taxon>Roseateles</taxon>
    </lineage>
</organism>
<evidence type="ECO:0000256" key="1">
    <source>
        <dbReference type="SAM" id="MobiDB-lite"/>
    </source>
</evidence>